<dbReference type="VEuPathDB" id="VectorBase:AEPI009115"/>
<dbReference type="Proteomes" id="UP000075885">
    <property type="component" value="Unassembled WGS sequence"/>
</dbReference>
<name>A0A182PQ85_9DIPT</name>
<dbReference type="InterPro" id="IPR013087">
    <property type="entry name" value="Znf_C2H2_type"/>
</dbReference>
<dbReference type="Pfam" id="PF07776">
    <property type="entry name" value="zf-AD"/>
    <property type="match status" value="1"/>
</dbReference>
<evidence type="ECO:0000256" key="7">
    <source>
        <dbReference type="SAM" id="MobiDB-lite"/>
    </source>
</evidence>
<dbReference type="GO" id="GO:0005634">
    <property type="term" value="C:nucleus"/>
    <property type="evidence" value="ECO:0007669"/>
    <property type="project" value="InterPro"/>
</dbReference>
<feature type="region of interest" description="Disordered" evidence="7">
    <location>
        <begin position="345"/>
        <end position="376"/>
    </location>
</feature>
<reference evidence="10" key="2">
    <citation type="submission" date="2020-05" db="UniProtKB">
        <authorList>
            <consortium name="EnsemblMetazoa"/>
        </authorList>
    </citation>
    <scope>IDENTIFICATION</scope>
    <source>
        <strain evidence="10">Epiroticus2</strain>
    </source>
</reference>
<evidence type="ECO:0008006" key="12">
    <source>
        <dbReference type="Google" id="ProtNLM"/>
    </source>
</evidence>
<feature type="region of interest" description="Disordered" evidence="7">
    <location>
        <begin position="614"/>
        <end position="671"/>
    </location>
</feature>
<dbReference type="Gene3D" id="3.30.160.60">
    <property type="entry name" value="Classic Zinc Finger"/>
    <property type="match status" value="1"/>
</dbReference>
<feature type="region of interest" description="Disordered" evidence="7">
    <location>
        <begin position="114"/>
        <end position="170"/>
    </location>
</feature>
<feature type="domain" description="ZAD" evidence="9">
    <location>
        <begin position="15"/>
        <end position="98"/>
    </location>
</feature>
<keyword evidence="2" id="KW-0677">Repeat</keyword>
<evidence type="ECO:0000256" key="1">
    <source>
        <dbReference type="ARBA" id="ARBA00022723"/>
    </source>
</evidence>
<evidence type="ECO:0000259" key="9">
    <source>
        <dbReference type="PROSITE" id="PS51915"/>
    </source>
</evidence>
<feature type="compositionally biased region" description="Basic and acidic residues" evidence="7">
    <location>
        <begin position="1014"/>
        <end position="1023"/>
    </location>
</feature>
<protein>
    <recommendedName>
        <fullName evidence="12">ZAD domain-containing protein</fullName>
    </recommendedName>
</protein>
<feature type="compositionally biased region" description="Basic and acidic residues" evidence="7">
    <location>
        <begin position="514"/>
        <end position="527"/>
    </location>
</feature>
<feature type="compositionally biased region" description="Basic and acidic residues" evidence="7">
    <location>
        <begin position="1294"/>
        <end position="1309"/>
    </location>
</feature>
<feature type="region of interest" description="Disordered" evidence="7">
    <location>
        <begin position="684"/>
        <end position="744"/>
    </location>
</feature>
<sequence length="1344" mass="147570">MERFSISILRQQVYNICRLCGVDNPDKIPILSEEEDVILVTDEDEPSLAKKIEECVGIKVHGMDQMPQKICTLCVDKVNDFYEYRLMCASTNLQTRTILNLPPVYPSISLVKTEPSSVTPEIPPDEDSVDSKPPLKRGPKTRNRKKQASGTDGEACSSEDADTKPFPDGPTEKRIKYEHACQYCNEAFGQNIELERHLVVKHTPLIHKFGCGSCMEYFDTASEYKDHNLWHKLSRTTFSCCRCNRKFVKIGTLNKHMAMNTCVKRPARGSYEVVLVPDMRCTLCDKVFKTRNLYEWHACFLRARANCPKCGKYFMKKNLLTRHYMLYCTGTLPLLEPAFLPKQEPGIPNGGSGLPDGVVPRKEGKRRGRPPATDKMKEEMLELPVPSPLPDLPDVKSETNSIVDGQCSTEETLRDNGMDMGERKRLKPTLVEETHKINTLLRSGASMDGNTDIATINSMLSSVSEAIASISKVRKKKRKRDRNDLSRQPMVVLSMVNVKQEALDDAAAFDAATDRADVPKGSNENEPKVPGNESCAAMECVETALNEYGSEMEDNVADSFADGHSASDTESIASNGVEVINLDTSDEEDASSTTRNTTRSQAMATLQTVAQTVQVKQEPVQSEGEMESDFEGYADPSDFVTVKQEPPEETDVSEPVRLNVEQEQTKNSSFSQYQALRIKIKKEKGLLSTSVVSDETAPVPPQEIESAASPYRQKHVRSSAKSKKPAKSPSKRNHGGVPVLQHLKETMDMPVRIKQEPMEPYEACQPQQSSNDNDSTLFDTMVQVKQEPQDEYNRPCGSASVHNEPTGPATDIVAFDGTCIKRERADTGTEYIEQQDQSRKAYDPLRLSGVRLSGGKNTSPSGGSKPNVMINPFALLKQKSAAPTANESDSHEVPPVERYGLPVISQVKSIDPKEHTSLPFGAVSEVPSKEAEEQHVEATVNSEDTGLTDPSSEPVADRVEPVTNVSGLKIASVASLQQGTTERSKDRVVLDKEYEHQAPVSIVESDNNTVQAPKRAEVSDLQDRQATVHAAKEVEATDKEGCTNEKENAQSSVDRGMKRRSSLDVPSALPEVESGSVPSDIGFKDAHLVECTNKRVNKEPPAYNCGVETQSTAPTLSLSDKDFSGGALSTDKVPEPTEECAKDDTGNCGGETQSPTSDSSLDEDLSEDVPSSDKVREHVEECANDNKKNCGVETQSSAPDSSRLDEDLSEDVPFTDNVQEPAEECANVATRNCGVETQSPAPAFPVFKSLSSADKVTAKERDFKANTTQPILHCQMETPSSDSSVLTENSSEDAPSHDQHRAHIEEHANEAANINSTHDSPLLVETQSLPPPTSSLPLVDEVPK</sequence>
<feature type="compositionally biased region" description="Basic and acidic residues" evidence="7">
    <location>
        <begin position="1030"/>
        <end position="1048"/>
    </location>
</feature>
<feature type="compositionally biased region" description="Polar residues" evidence="7">
    <location>
        <begin position="1277"/>
        <end position="1293"/>
    </location>
</feature>
<feature type="region of interest" description="Disordered" evidence="7">
    <location>
        <begin position="925"/>
        <end position="956"/>
    </location>
</feature>
<accession>A0A182PQ85</accession>
<evidence type="ECO:0000313" key="10">
    <source>
        <dbReference type="EnsemblMetazoa" id="AEPI009115-PA"/>
    </source>
</evidence>
<organism evidence="10 11">
    <name type="scientific">Anopheles epiroticus</name>
    <dbReference type="NCBI Taxonomy" id="199890"/>
    <lineage>
        <taxon>Eukaryota</taxon>
        <taxon>Metazoa</taxon>
        <taxon>Ecdysozoa</taxon>
        <taxon>Arthropoda</taxon>
        <taxon>Hexapoda</taxon>
        <taxon>Insecta</taxon>
        <taxon>Pterygota</taxon>
        <taxon>Neoptera</taxon>
        <taxon>Endopterygota</taxon>
        <taxon>Diptera</taxon>
        <taxon>Nematocera</taxon>
        <taxon>Culicoidea</taxon>
        <taxon>Culicidae</taxon>
        <taxon>Anophelinae</taxon>
        <taxon>Anopheles</taxon>
    </lineage>
</organism>
<feature type="binding site" evidence="6">
    <location>
        <position position="71"/>
    </location>
    <ligand>
        <name>Zn(2+)</name>
        <dbReference type="ChEBI" id="CHEBI:29105"/>
    </ligand>
</feature>
<feature type="binding site" evidence="6">
    <location>
        <position position="17"/>
    </location>
    <ligand>
        <name>Zn(2+)</name>
        <dbReference type="ChEBI" id="CHEBI:29105"/>
    </ligand>
</feature>
<feature type="compositionally biased region" description="Polar residues" evidence="7">
    <location>
        <begin position="1107"/>
        <end position="1118"/>
    </location>
</feature>
<feature type="region of interest" description="Disordered" evidence="7">
    <location>
        <begin position="828"/>
        <end position="869"/>
    </location>
</feature>
<dbReference type="SUPFAM" id="SSF57716">
    <property type="entry name" value="Glucocorticoid receptor-like (DNA-binding domain)"/>
    <property type="match status" value="1"/>
</dbReference>
<dbReference type="SMART" id="SM00868">
    <property type="entry name" value="zf-AD"/>
    <property type="match status" value="1"/>
</dbReference>
<feature type="compositionally biased region" description="Basic and acidic residues" evidence="7">
    <location>
        <begin position="927"/>
        <end position="936"/>
    </location>
</feature>
<feature type="region of interest" description="Disordered" evidence="7">
    <location>
        <begin position="787"/>
        <end position="814"/>
    </location>
</feature>
<dbReference type="PANTHER" id="PTHR24409">
    <property type="entry name" value="ZINC FINGER PROTEIN 142"/>
    <property type="match status" value="1"/>
</dbReference>
<feature type="binding site" evidence="6">
    <location>
        <position position="20"/>
    </location>
    <ligand>
        <name>Zn(2+)</name>
        <dbReference type="ChEBI" id="CHEBI:29105"/>
    </ligand>
</feature>
<dbReference type="GO" id="GO:0008270">
    <property type="term" value="F:zinc ion binding"/>
    <property type="evidence" value="ECO:0007669"/>
    <property type="project" value="UniProtKB-UniRule"/>
</dbReference>
<keyword evidence="4 6" id="KW-0862">Zinc</keyword>
<feature type="region of interest" description="Disordered" evidence="7">
    <location>
        <begin position="999"/>
        <end position="1081"/>
    </location>
</feature>
<dbReference type="EnsemblMetazoa" id="AEPI009115-RA">
    <property type="protein sequence ID" value="AEPI009115-PA"/>
    <property type="gene ID" value="AEPI009115"/>
</dbReference>
<evidence type="ECO:0000256" key="5">
    <source>
        <dbReference type="PROSITE-ProRule" id="PRU00042"/>
    </source>
</evidence>
<proteinExistence type="predicted"/>
<dbReference type="InterPro" id="IPR012934">
    <property type="entry name" value="Znf_AD"/>
</dbReference>
<evidence type="ECO:0000259" key="8">
    <source>
        <dbReference type="PROSITE" id="PS50157"/>
    </source>
</evidence>
<keyword evidence="11" id="KW-1185">Reference proteome</keyword>
<evidence type="ECO:0000256" key="2">
    <source>
        <dbReference type="ARBA" id="ARBA00022737"/>
    </source>
</evidence>
<feature type="compositionally biased region" description="Basic and acidic residues" evidence="7">
    <location>
        <begin position="161"/>
        <end position="170"/>
    </location>
</feature>
<feature type="compositionally biased region" description="Basic residues" evidence="7">
    <location>
        <begin position="712"/>
        <end position="734"/>
    </location>
</feature>
<feature type="compositionally biased region" description="Polar residues" evidence="7">
    <location>
        <begin position="939"/>
        <end position="951"/>
    </location>
</feature>
<dbReference type="STRING" id="199890.A0A182PQ85"/>
<dbReference type="PANTHER" id="PTHR24409:SF295">
    <property type="entry name" value="AZ2-RELATED"/>
    <property type="match status" value="1"/>
</dbReference>
<dbReference type="SMART" id="SM00355">
    <property type="entry name" value="ZnF_C2H2"/>
    <property type="match status" value="5"/>
</dbReference>
<feature type="region of interest" description="Disordered" evidence="7">
    <location>
        <begin position="514"/>
        <end position="533"/>
    </location>
</feature>
<evidence type="ECO:0000256" key="3">
    <source>
        <dbReference type="ARBA" id="ARBA00022771"/>
    </source>
</evidence>
<evidence type="ECO:0000313" key="11">
    <source>
        <dbReference type="Proteomes" id="UP000075885"/>
    </source>
</evidence>
<keyword evidence="3 5" id="KW-0863">Zinc-finger</keyword>
<dbReference type="PROSITE" id="PS51915">
    <property type="entry name" value="ZAD"/>
    <property type="match status" value="1"/>
</dbReference>
<feature type="binding site" evidence="6">
    <location>
        <position position="74"/>
    </location>
    <ligand>
        <name>Zn(2+)</name>
        <dbReference type="ChEBI" id="CHEBI:29105"/>
    </ligand>
</feature>
<feature type="domain" description="C2H2-type" evidence="8">
    <location>
        <begin position="305"/>
        <end position="333"/>
    </location>
</feature>
<dbReference type="PROSITE" id="PS00028">
    <property type="entry name" value="ZINC_FINGER_C2H2_1"/>
    <property type="match status" value="2"/>
</dbReference>
<feature type="compositionally biased region" description="Basic and acidic residues" evidence="7">
    <location>
        <begin position="1132"/>
        <end position="1145"/>
    </location>
</feature>
<evidence type="ECO:0000256" key="6">
    <source>
        <dbReference type="PROSITE-ProRule" id="PRU01263"/>
    </source>
</evidence>
<dbReference type="GO" id="GO:0000981">
    <property type="term" value="F:DNA-binding transcription factor activity, RNA polymerase II-specific"/>
    <property type="evidence" value="ECO:0007669"/>
    <property type="project" value="TreeGrafter"/>
</dbReference>
<feature type="domain" description="C2H2-type" evidence="8">
    <location>
        <begin position="179"/>
        <end position="203"/>
    </location>
</feature>
<feature type="compositionally biased region" description="Basic residues" evidence="7">
    <location>
        <begin position="134"/>
        <end position="147"/>
    </location>
</feature>
<feature type="region of interest" description="Disordered" evidence="7">
    <location>
        <begin position="1261"/>
        <end position="1344"/>
    </location>
</feature>
<feature type="domain" description="C2H2-type" evidence="8">
    <location>
        <begin position="238"/>
        <end position="265"/>
    </location>
</feature>
<feature type="compositionally biased region" description="Polar residues" evidence="7">
    <location>
        <begin position="855"/>
        <end position="864"/>
    </location>
</feature>
<feature type="compositionally biased region" description="Polar residues" evidence="7">
    <location>
        <begin position="661"/>
        <end position="671"/>
    </location>
</feature>
<dbReference type="PROSITE" id="PS50157">
    <property type="entry name" value="ZINC_FINGER_C2H2_2"/>
    <property type="match status" value="3"/>
</dbReference>
<reference evidence="11" key="1">
    <citation type="submission" date="2013-03" db="EMBL/GenBank/DDBJ databases">
        <title>The Genome Sequence of Anopheles epiroticus epiroticus2.</title>
        <authorList>
            <consortium name="The Broad Institute Genomics Platform"/>
            <person name="Neafsey D.E."/>
            <person name="Howell P."/>
            <person name="Walker B."/>
            <person name="Young S.K."/>
            <person name="Zeng Q."/>
            <person name="Gargeya S."/>
            <person name="Fitzgerald M."/>
            <person name="Haas B."/>
            <person name="Abouelleil A."/>
            <person name="Allen A.W."/>
            <person name="Alvarado L."/>
            <person name="Arachchi H.M."/>
            <person name="Berlin A.M."/>
            <person name="Chapman S.B."/>
            <person name="Gainer-Dewar J."/>
            <person name="Goldberg J."/>
            <person name="Griggs A."/>
            <person name="Gujja S."/>
            <person name="Hansen M."/>
            <person name="Howarth C."/>
            <person name="Imamovic A."/>
            <person name="Ireland A."/>
            <person name="Larimer J."/>
            <person name="McCowan C."/>
            <person name="Murphy C."/>
            <person name="Pearson M."/>
            <person name="Poon T.W."/>
            <person name="Priest M."/>
            <person name="Roberts A."/>
            <person name="Saif S."/>
            <person name="Shea T."/>
            <person name="Sisk P."/>
            <person name="Sykes S."/>
            <person name="Wortman J."/>
            <person name="Nusbaum C."/>
            <person name="Birren B."/>
        </authorList>
    </citation>
    <scope>NUCLEOTIDE SEQUENCE [LARGE SCALE GENOMIC DNA]</scope>
    <source>
        <strain evidence="11">Epiroticus2</strain>
    </source>
</reference>
<feature type="region of interest" description="Disordered" evidence="7">
    <location>
        <begin position="1095"/>
        <end position="1211"/>
    </location>
</feature>
<evidence type="ECO:0000256" key="4">
    <source>
        <dbReference type="ARBA" id="ARBA00022833"/>
    </source>
</evidence>
<feature type="compositionally biased region" description="Basic and acidic residues" evidence="7">
    <location>
        <begin position="1171"/>
        <end position="1190"/>
    </location>
</feature>
<dbReference type="GO" id="GO:0000977">
    <property type="term" value="F:RNA polymerase II transcription regulatory region sequence-specific DNA binding"/>
    <property type="evidence" value="ECO:0007669"/>
    <property type="project" value="TreeGrafter"/>
</dbReference>
<dbReference type="Gene3D" id="3.40.1800.20">
    <property type="match status" value="1"/>
</dbReference>
<feature type="region of interest" description="Disordered" evidence="7">
    <location>
        <begin position="879"/>
        <end position="898"/>
    </location>
</feature>
<keyword evidence="1 6" id="KW-0479">Metal-binding</keyword>